<keyword evidence="5 7" id="KW-0456">Lyase</keyword>
<proteinExistence type="inferred from homology"/>
<dbReference type="Pfam" id="PF16363">
    <property type="entry name" value="GDP_Man_Dehyd"/>
    <property type="match status" value="1"/>
</dbReference>
<name>A0A2A4YDU6_UNCAE</name>
<keyword evidence="7" id="KW-0521">NADP</keyword>
<sequence length="374" mass="43060">MKKALCTLLLYGLLTTSLHSKVALIFGITGQDGKYLSELLLEKGYEVHGVKRRSSSFNTKRIDHLYKDSHEREVKFFLHYGDITDSSSVSSILRKVQPDEVYNLAAQSNVRLSFDLPLYTAEVDALGTLRILDAMLDQGLHKTAKFYQASTSELYGKVLEIPQSEKTQFNPRSPYAIAKLYGFWITKQYREAYGFFACNGILFNHESEVRGETFITRKVTRAAARIKLKMQECLYLGNLDSKRDWGHARDYVEAMYLMLQQEEPDDYVVATGETHTVREFVERSFLELGMKIEWRGEGLNEEGVDADTGDVLVRIDPRYFRATEVDLLLGDPTKAREKLGWVTKVDFQELISLMVKHDYREARKEQMLKDLKLD</sequence>
<dbReference type="InterPro" id="IPR036291">
    <property type="entry name" value="NAD(P)-bd_dom_sf"/>
</dbReference>
<evidence type="ECO:0000256" key="7">
    <source>
        <dbReference type="HAMAP-Rule" id="MF_00955"/>
    </source>
</evidence>
<dbReference type="GO" id="GO:0070401">
    <property type="term" value="F:NADP+ binding"/>
    <property type="evidence" value="ECO:0007669"/>
    <property type="project" value="UniProtKB-UniRule"/>
</dbReference>
<dbReference type="InterPro" id="IPR016040">
    <property type="entry name" value="NAD(P)-bd_dom"/>
</dbReference>
<dbReference type="CDD" id="cd05260">
    <property type="entry name" value="GDP_MD_SDR_e"/>
    <property type="match status" value="1"/>
</dbReference>
<comment type="cofactor">
    <cofactor evidence="2 7">
        <name>NADP(+)</name>
        <dbReference type="ChEBI" id="CHEBI:58349"/>
    </cofactor>
</comment>
<dbReference type="FunFam" id="3.40.50.720:FF:000924">
    <property type="entry name" value="GDP-mannose 4,6 dehydratase"/>
    <property type="match status" value="1"/>
</dbReference>
<evidence type="ECO:0000256" key="5">
    <source>
        <dbReference type="ARBA" id="ARBA00023239"/>
    </source>
</evidence>
<organism evidence="10 11">
    <name type="scientific">Aerophobetes bacterium</name>
    <dbReference type="NCBI Taxonomy" id="2030807"/>
    <lineage>
        <taxon>Bacteria</taxon>
        <taxon>Candidatus Aerophobota</taxon>
    </lineage>
</organism>
<dbReference type="PANTHER" id="PTHR43715">
    <property type="entry name" value="GDP-MANNOSE 4,6-DEHYDRATASE"/>
    <property type="match status" value="1"/>
</dbReference>
<dbReference type="HAMAP" id="MF_00955">
    <property type="entry name" value="GDP_Man_dehydratase"/>
    <property type="match status" value="1"/>
</dbReference>
<comment type="caution">
    <text evidence="7">Lacks conserved residue(s) required for the propagation of feature annotation.</text>
</comment>
<dbReference type="EC" id="4.2.1.47" evidence="4 7"/>
<reference evidence="11" key="1">
    <citation type="submission" date="2017-08" db="EMBL/GenBank/DDBJ databases">
        <title>A dynamic microbial community with high functional redundancy inhabits the cold, oxic subseafloor aquifer.</title>
        <authorList>
            <person name="Tully B.J."/>
            <person name="Wheat C.G."/>
            <person name="Glazer B.T."/>
            <person name="Huber J.A."/>
        </authorList>
    </citation>
    <scope>NUCLEOTIDE SEQUENCE [LARGE SCALE GENOMIC DNA]</scope>
</reference>
<protein>
    <recommendedName>
        <fullName evidence="4 7">GDP-mannose 4,6-dehydratase</fullName>
        <ecNumber evidence="4 7">4.2.1.47</ecNumber>
    </recommendedName>
    <alternativeName>
        <fullName evidence="7">GDP-D-mannose dehydratase</fullName>
    </alternativeName>
</protein>
<dbReference type="EMBL" id="NVUU01000076">
    <property type="protein sequence ID" value="PCI93006.1"/>
    <property type="molecule type" value="Genomic_DNA"/>
</dbReference>
<dbReference type="Gene3D" id="3.40.50.720">
    <property type="entry name" value="NAD(P)-binding Rossmann-like Domain"/>
    <property type="match status" value="1"/>
</dbReference>
<dbReference type="PANTHER" id="PTHR43715:SF1">
    <property type="entry name" value="GDP-MANNOSE 4,6 DEHYDRATASE"/>
    <property type="match status" value="1"/>
</dbReference>
<evidence type="ECO:0000259" key="9">
    <source>
        <dbReference type="Pfam" id="PF16363"/>
    </source>
</evidence>
<evidence type="ECO:0000256" key="4">
    <source>
        <dbReference type="ARBA" id="ARBA00011989"/>
    </source>
</evidence>
<evidence type="ECO:0000256" key="1">
    <source>
        <dbReference type="ARBA" id="ARBA00000188"/>
    </source>
</evidence>
<feature type="domain" description="NAD(P)-binding" evidence="9">
    <location>
        <begin position="24"/>
        <end position="354"/>
    </location>
</feature>
<evidence type="ECO:0000256" key="6">
    <source>
        <dbReference type="ARBA" id="ARBA00059383"/>
    </source>
</evidence>
<dbReference type="NCBIfam" id="TIGR01472">
    <property type="entry name" value="gmd"/>
    <property type="match status" value="1"/>
</dbReference>
<comment type="catalytic activity">
    <reaction evidence="1 7">
        <text>GDP-alpha-D-mannose = GDP-4-dehydro-alpha-D-rhamnose + H2O</text>
        <dbReference type="Rhea" id="RHEA:23820"/>
        <dbReference type="ChEBI" id="CHEBI:15377"/>
        <dbReference type="ChEBI" id="CHEBI:57527"/>
        <dbReference type="ChEBI" id="CHEBI:57964"/>
        <dbReference type="EC" id="4.2.1.47"/>
    </reaction>
</comment>
<evidence type="ECO:0000313" key="11">
    <source>
        <dbReference type="Proteomes" id="UP000217838"/>
    </source>
</evidence>
<dbReference type="GO" id="GO:0042351">
    <property type="term" value="P:'de novo' GDP-L-fucose biosynthetic process"/>
    <property type="evidence" value="ECO:0007669"/>
    <property type="project" value="TreeGrafter"/>
</dbReference>
<comment type="function">
    <text evidence="6 7">Catalyzes the conversion of GDP-D-mannose to GDP-4-dehydro-6-deoxy-D-mannose.</text>
</comment>
<evidence type="ECO:0000313" key="10">
    <source>
        <dbReference type="EMBL" id="PCI93006.1"/>
    </source>
</evidence>
<dbReference type="GO" id="GO:0008446">
    <property type="term" value="F:GDP-mannose 4,6-dehydratase activity"/>
    <property type="evidence" value="ECO:0007669"/>
    <property type="project" value="UniProtKB-UniRule"/>
</dbReference>
<evidence type="ECO:0000256" key="8">
    <source>
        <dbReference type="SAM" id="SignalP"/>
    </source>
</evidence>
<feature type="chain" id="PRO_5013400008" description="GDP-mannose 4,6-dehydratase" evidence="8">
    <location>
        <begin position="21"/>
        <end position="374"/>
    </location>
</feature>
<keyword evidence="8" id="KW-0732">Signal</keyword>
<dbReference type="Gene3D" id="3.90.25.10">
    <property type="entry name" value="UDP-galactose 4-epimerase, domain 1"/>
    <property type="match status" value="1"/>
</dbReference>
<dbReference type="InterPro" id="IPR006368">
    <property type="entry name" value="GDP_Man_deHydtase"/>
</dbReference>
<evidence type="ECO:0000256" key="2">
    <source>
        <dbReference type="ARBA" id="ARBA00001937"/>
    </source>
</evidence>
<evidence type="ECO:0000256" key="3">
    <source>
        <dbReference type="ARBA" id="ARBA00009263"/>
    </source>
</evidence>
<dbReference type="SUPFAM" id="SSF51735">
    <property type="entry name" value="NAD(P)-binding Rossmann-fold domains"/>
    <property type="match status" value="1"/>
</dbReference>
<dbReference type="Proteomes" id="UP000217838">
    <property type="component" value="Unassembled WGS sequence"/>
</dbReference>
<feature type="signal peptide" evidence="8">
    <location>
        <begin position="1"/>
        <end position="20"/>
    </location>
</feature>
<accession>A0A2A4YDU6</accession>
<gene>
    <name evidence="7 10" type="primary">gmd</name>
    <name evidence="10" type="ORF">COB11_06110</name>
</gene>
<comment type="similarity">
    <text evidence="3 7">Belongs to the NAD(P)-dependent epimerase/dehydratase family. GDP-mannose 4,6-dehydratase subfamily.</text>
</comment>
<dbReference type="AlphaFoldDB" id="A0A2A4YDU6"/>
<comment type="caution">
    <text evidence="10">The sequence shown here is derived from an EMBL/GenBank/DDBJ whole genome shotgun (WGS) entry which is preliminary data.</text>
</comment>